<dbReference type="InterPro" id="IPR015882">
    <property type="entry name" value="HEX_bac_N"/>
</dbReference>
<feature type="domain" description="Glycoside hydrolase family 20 catalytic" evidence="8">
    <location>
        <begin position="155"/>
        <end position="390"/>
    </location>
</feature>
<dbReference type="Pfam" id="PF00728">
    <property type="entry name" value="Glyco_hydro_20"/>
    <property type="match status" value="1"/>
</dbReference>
<evidence type="ECO:0000256" key="3">
    <source>
        <dbReference type="ARBA" id="ARBA00012663"/>
    </source>
</evidence>
<protein>
    <recommendedName>
        <fullName evidence="3">beta-N-acetylhexosaminidase</fullName>
        <ecNumber evidence="3">3.2.1.52</ecNumber>
    </recommendedName>
</protein>
<evidence type="ECO:0000256" key="5">
    <source>
        <dbReference type="ARBA" id="ARBA00023295"/>
    </source>
</evidence>
<dbReference type="InterPro" id="IPR017853">
    <property type="entry name" value="GH"/>
</dbReference>
<accession>A0A7L7LE00</accession>
<evidence type="ECO:0000256" key="7">
    <source>
        <dbReference type="SAM" id="SignalP"/>
    </source>
</evidence>
<evidence type="ECO:0000256" key="6">
    <source>
        <dbReference type="PIRSR" id="PIRSR625705-1"/>
    </source>
</evidence>
<dbReference type="InterPro" id="IPR025705">
    <property type="entry name" value="Beta_hexosaminidase_sua/sub"/>
</dbReference>
<dbReference type="PANTHER" id="PTHR22600">
    <property type="entry name" value="BETA-HEXOSAMINIDASE"/>
    <property type="match status" value="1"/>
</dbReference>
<feature type="chain" id="PRO_5029671641" description="beta-N-acetylhexosaminidase" evidence="7">
    <location>
        <begin position="20"/>
        <end position="703"/>
    </location>
</feature>
<comment type="similarity">
    <text evidence="2">Belongs to the glycosyl hydrolase 20 family.</text>
</comment>
<evidence type="ECO:0000313" key="11">
    <source>
        <dbReference type="Proteomes" id="UP000514509"/>
    </source>
</evidence>
<dbReference type="Gene3D" id="3.20.20.80">
    <property type="entry name" value="Glycosidases"/>
    <property type="match status" value="1"/>
</dbReference>
<dbReference type="PANTHER" id="PTHR22600:SF57">
    <property type="entry name" value="BETA-N-ACETYLHEXOSAMINIDASE"/>
    <property type="match status" value="1"/>
</dbReference>
<feature type="signal peptide" evidence="7">
    <location>
        <begin position="1"/>
        <end position="19"/>
    </location>
</feature>
<dbReference type="RefSeq" id="WP_182413498.1">
    <property type="nucleotide sequence ID" value="NZ_CP055153.1"/>
</dbReference>
<evidence type="ECO:0000256" key="1">
    <source>
        <dbReference type="ARBA" id="ARBA00001231"/>
    </source>
</evidence>
<evidence type="ECO:0000256" key="4">
    <source>
        <dbReference type="ARBA" id="ARBA00022801"/>
    </source>
</evidence>
<dbReference type="GO" id="GO:0005975">
    <property type="term" value="P:carbohydrate metabolic process"/>
    <property type="evidence" value="ECO:0007669"/>
    <property type="project" value="InterPro"/>
</dbReference>
<dbReference type="GO" id="GO:0016020">
    <property type="term" value="C:membrane"/>
    <property type="evidence" value="ECO:0007669"/>
    <property type="project" value="TreeGrafter"/>
</dbReference>
<dbReference type="Pfam" id="PF02838">
    <property type="entry name" value="Glyco_hydro_20b"/>
    <property type="match status" value="1"/>
</dbReference>
<evidence type="ECO:0000313" key="10">
    <source>
        <dbReference type="EMBL" id="QMU31058.1"/>
    </source>
</evidence>
<sequence length="703" mass="80829">MRYLYLLFLCISFVNQVKAQTTDLANFKENFKLLPQPQKIEILSGKGLASTSVKNIFLNGSAQKPVLSGLLENLPLSASAGKNSLILTISSNNDVPASPEGYFLRVENDQVHISARDQAGLFYGCQTLNQLLEDARDQQIKIPACKITDYPELAYRAVHLDLKHHLDAGHYYYNLIDRLAQVKVNAVIVEFEDKLRYRKAPKVGASNAISIEEFAAISRYARDRNIEISPLVQGLGHASFILKHDQYKPLRDDPTSDWAFDPLNPATYEVQFSLYADAMAATPYGKYLHIGGDEVGKLGMSELAKKSGKKPLELQMYWLNKVCEYARQHNRIPIFWDDMLFKLSGLYETTYNDKLSPQKVDSTWQANEQRLTENLSLFPKDCVYMRWNYDTPDIYGNKKTIDWYKTHNLKVMAATAAQTMWPLLPRENSNFKSIKDFNRIAADKKMDGILCTVWDDCSPHHETVWRGLYNFALFSWNKADLPVGEVNALYRQRFYAPALRPANFEFQNSLEQALTFWETALLDKGHRNNYPTNIDLIELPNSKKPGAWSKQYQNKISRAQAEVNRYDQIKTTLTKAEQAAIRNQYNLAVMQQINELQIYPAKLLLLLAQYDKVKPGKQKQAAGQQIREYVATFPEVRKHFEEVFSKTRFLENPDDYQLDENHHHHLANGTNNSDWMYVYELEINKTINDWSPAKNDARPAESQ</sequence>
<keyword evidence="5" id="KW-0326">Glycosidase</keyword>
<dbReference type="SUPFAM" id="SSF51445">
    <property type="entry name" value="(Trans)glycosidases"/>
    <property type="match status" value="1"/>
</dbReference>
<feature type="domain" description="Beta-hexosaminidase bacterial type N-terminal" evidence="9">
    <location>
        <begin position="32"/>
        <end position="150"/>
    </location>
</feature>
<gene>
    <name evidence="10" type="ORF">HUW48_24890</name>
</gene>
<evidence type="ECO:0000259" key="9">
    <source>
        <dbReference type="Pfam" id="PF02838"/>
    </source>
</evidence>
<dbReference type="EC" id="3.2.1.52" evidence="3"/>
<reference evidence="10 11" key="1">
    <citation type="submission" date="2020-08" db="EMBL/GenBank/DDBJ databases">
        <title>Adhaeribacter dokdonensis sp. nov., isolated from the rhizosphere of Elymus tsukushiensis, a plant native to the Dokdo Islands, Republic of Korea.</title>
        <authorList>
            <person name="Ghim S.Y."/>
        </authorList>
    </citation>
    <scope>NUCLEOTIDE SEQUENCE [LARGE SCALE GENOMIC DNA]</scope>
    <source>
        <strain evidence="10 11">KUDC8001</strain>
    </source>
</reference>
<keyword evidence="4" id="KW-0378">Hydrolase</keyword>
<organism evidence="10 11">
    <name type="scientific">Adhaeribacter radiodurans</name>
    <dbReference type="NCBI Taxonomy" id="2745197"/>
    <lineage>
        <taxon>Bacteria</taxon>
        <taxon>Pseudomonadati</taxon>
        <taxon>Bacteroidota</taxon>
        <taxon>Cytophagia</taxon>
        <taxon>Cytophagales</taxon>
        <taxon>Hymenobacteraceae</taxon>
        <taxon>Adhaeribacter</taxon>
    </lineage>
</organism>
<dbReference type="AlphaFoldDB" id="A0A7L7LE00"/>
<dbReference type="InterPro" id="IPR029018">
    <property type="entry name" value="Hex-like_dom2"/>
</dbReference>
<dbReference type="GO" id="GO:0004563">
    <property type="term" value="F:beta-N-acetylhexosaminidase activity"/>
    <property type="evidence" value="ECO:0007669"/>
    <property type="project" value="UniProtKB-EC"/>
</dbReference>
<proteinExistence type="inferred from homology"/>
<comment type="catalytic activity">
    <reaction evidence="1">
        <text>Hydrolysis of terminal non-reducing N-acetyl-D-hexosamine residues in N-acetyl-beta-D-hexosaminides.</text>
        <dbReference type="EC" id="3.2.1.52"/>
    </reaction>
</comment>
<dbReference type="InterPro" id="IPR015883">
    <property type="entry name" value="Glyco_hydro_20_cat"/>
</dbReference>
<dbReference type="Proteomes" id="UP000514509">
    <property type="component" value="Chromosome"/>
</dbReference>
<keyword evidence="11" id="KW-1185">Reference proteome</keyword>
<dbReference type="GO" id="GO:0030203">
    <property type="term" value="P:glycosaminoglycan metabolic process"/>
    <property type="evidence" value="ECO:0007669"/>
    <property type="project" value="TreeGrafter"/>
</dbReference>
<evidence type="ECO:0000256" key="2">
    <source>
        <dbReference type="ARBA" id="ARBA00006285"/>
    </source>
</evidence>
<dbReference type="KEGG" id="add:HUW48_24890"/>
<dbReference type="Gene3D" id="3.30.379.10">
    <property type="entry name" value="Chitobiase/beta-hexosaminidase domain 2-like"/>
    <property type="match status" value="1"/>
</dbReference>
<evidence type="ECO:0000259" key="8">
    <source>
        <dbReference type="Pfam" id="PF00728"/>
    </source>
</evidence>
<dbReference type="PRINTS" id="PR00738">
    <property type="entry name" value="GLHYDRLASE20"/>
</dbReference>
<dbReference type="SUPFAM" id="SSF55545">
    <property type="entry name" value="beta-N-acetylhexosaminidase-like domain"/>
    <property type="match status" value="1"/>
</dbReference>
<dbReference type="EMBL" id="CP055153">
    <property type="protein sequence ID" value="QMU31058.1"/>
    <property type="molecule type" value="Genomic_DNA"/>
</dbReference>
<feature type="active site" description="Proton donor" evidence="6">
    <location>
        <position position="294"/>
    </location>
</feature>
<keyword evidence="7" id="KW-0732">Signal</keyword>
<name>A0A7L7LE00_9BACT</name>